<dbReference type="EMBL" id="CENE01000006">
    <property type="protein sequence ID" value="CEQ40290.1"/>
    <property type="molecule type" value="Genomic_DNA"/>
</dbReference>
<dbReference type="Gene3D" id="1.20.5.110">
    <property type="match status" value="1"/>
</dbReference>
<keyword evidence="7" id="KW-1185">Reference proteome</keyword>
<dbReference type="SUPFAM" id="SSF47661">
    <property type="entry name" value="t-snare proteins"/>
    <property type="match status" value="1"/>
</dbReference>
<comment type="similarity">
    <text evidence="1">Belongs to the syntaxin family.</text>
</comment>
<dbReference type="CDD" id="cd15840">
    <property type="entry name" value="SNARE_Qa"/>
    <property type="match status" value="1"/>
</dbReference>
<dbReference type="PANTHER" id="PTHR19957:SF38">
    <property type="entry name" value="LD27581P"/>
    <property type="match status" value="1"/>
</dbReference>
<dbReference type="GO" id="GO:0005484">
    <property type="term" value="F:SNAP receptor activity"/>
    <property type="evidence" value="ECO:0007669"/>
    <property type="project" value="InterPro"/>
</dbReference>
<keyword evidence="4" id="KW-0812">Transmembrane</keyword>
<feature type="transmembrane region" description="Helical" evidence="4">
    <location>
        <begin position="246"/>
        <end position="265"/>
    </location>
</feature>
<dbReference type="SMART" id="SM00397">
    <property type="entry name" value="t_SNARE"/>
    <property type="match status" value="1"/>
</dbReference>
<dbReference type="OrthoDB" id="364348at2759"/>
<dbReference type="GO" id="GO:0006886">
    <property type="term" value="P:intracellular protein transport"/>
    <property type="evidence" value="ECO:0007669"/>
    <property type="project" value="InterPro"/>
</dbReference>
<dbReference type="AlphaFoldDB" id="A0A0D6EKZ5"/>
<evidence type="ECO:0000313" key="7">
    <source>
        <dbReference type="Proteomes" id="UP000243876"/>
    </source>
</evidence>
<feature type="coiled-coil region" evidence="2">
    <location>
        <begin position="169"/>
        <end position="196"/>
    </location>
</feature>
<feature type="domain" description="T-SNARE coiled-coil homology" evidence="5">
    <location>
        <begin position="173"/>
        <end position="235"/>
    </location>
</feature>
<dbReference type="GO" id="GO:0031201">
    <property type="term" value="C:SNARE complex"/>
    <property type="evidence" value="ECO:0007669"/>
    <property type="project" value="TreeGrafter"/>
</dbReference>
<dbReference type="PROSITE" id="PS00914">
    <property type="entry name" value="SYNTAXIN"/>
    <property type="match status" value="1"/>
</dbReference>
<evidence type="ECO:0000313" key="6">
    <source>
        <dbReference type="EMBL" id="CEQ40290.1"/>
    </source>
</evidence>
<evidence type="ECO:0000259" key="5">
    <source>
        <dbReference type="PROSITE" id="PS50192"/>
    </source>
</evidence>
<dbReference type="Proteomes" id="UP000243876">
    <property type="component" value="Unassembled WGS sequence"/>
</dbReference>
<dbReference type="PROSITE" id="PS50192">
    <property type="entry name" value="T_SNARE"/>
    <property type="match status" value="1"/>
</dbReference>
<evidence type="ECO:0000256" key="1">
    <source>
        <dbReference type="ARBA" id="ARBA00009063"/>
    </source>
</evidence>
<proteinExistence type="inferred from homology"/>
<accession>A0A0D6EKZ5</accession>
<evidence type="ECO:0000256" key="2">
    <source>
        <dbReference type="SAM" id="Coils"/>
    </source>
</evidence>
<dbReference type="Pfam" id="PF14523">
    <property type="entry name" value="Syntaxin_2"/>
    <property type="match status" value="1"/>
</dbReference>
<dbReference type="InterPro" id="IPR045242">
    <property type="entry name" value="Syntaxin"/>
</dbReference>
<keyword evidence="4" id="KW-1133">Transmembrane helix</keyword>
<reference evidence="7" key="1">
    <citation type="submission" date="2015-02" db="EMBL/GenBank/DDBJ databases">
        <authorList>
            <person name="Gon?alves P."/>
        </authorList>
    </citation>
    <scope>NUCLEOTIDE SEQUENCE [LARGE SCALE GENOMIC DNA]</scope>
</reference>
<dbReference type="InterPro" id="IPR010989">
    <property type="entry name" value="SNARE"/>
</dbReference>
<dbReference type="GO" id="GO:0048278">
    <property type="term" value="P:vesicle docking"/>
    <property type="evidence" value="ECO:0007669"/>
    <property type="project" value="TreeGrafter"/>
</dbReference>
<keyword evidence="2" id="KW-0175">Coiled coil</keyword>
<organism evidence="6 7">
    <name type="scientific">Sporidiobolus salmonicolor</name>
    <name type="common">Yeast-like fungus</name>
    <name type="synonym">Sporobolomyces salmonicolor</name>
    <dbReference type="NCBI Taxonomy" id="5005"/>
    <lineage>
        <taxon>Eukaryota</taxon>
        <taxon>Fungi</taxon>
        <taxon>Dikarya</taxon>
        <taxon>Basidiomycota</taxon>
        <taxon>Pucciniomycotina</taxon>
        <taxon>Microbotryomycetes</taxon>
        <taxon>Sporidiobolales</taxon>
        <taxon>Sporidiobolaceae</taxon>
        <taxon>Sporobolomyces</taxon>
    </lineage>
</organism>
<name>A0A0D6EKZ5_SPOSA</name>
<feature type="region of interest" description="Disordered" evidence="3">
    <location>
        <begin position="1"/>
        <end position="24"/>
    </location>
</feature>
<dbReference type="FunFam" id="1.20.5.110:FF:000059">
    <property type="entry name" value="Related to syntaxin 12"/>
    <property type="match status" value="1"/>
</dbReference>
<dbReference type="InterPro" id="IPR006012">
    <property type="entry name" value="Syntaxin/epimorphin_CS"/>
</dbReference>
<gene>
    <name evidence="6" type="primary">SPOSA6832_01881</name>
</gene>
<keyword evidence="4" id="KW-0472">Membrane</keyword>
<dbReference type="InterPro" id="IPR006011">
    <property type="entry name" value="Syntaxin_N"/>
</dbReference>
<dbReference type="Gene3D" id="1.20.58.70">
    <property type="match status" value="1"/>
</dbReference>
<dbReference type="Pfam" id="PF05739">
    <property type="entry name" value="SNARE"/>
    <property type="match status" value="1"/>
</dbReference>
<sequence>MSFQDLERGLGERAPLARDPGISPEDDLEFKALARSLSTQTHKISANTSAIAKLVELLGTGKDNPMLRTRLHDLTESTREVLKGSMVDLKRLTDWKLQLSDRQHKQEQQKVSTDFGRALEAFQAISRRSAERQKQFVERAKLTVQAVEHGTLSPGAPQTTNETIQDSEVEFQEQLIQEREGEIEQIEQGITELNQIFKDLGQIVGEQQSMIDNIETNVLSVARDTHGASTQLTEAHAYQRKAGRRMFCLLLVFLLVLTIVLLAVLS</sequence>
<dbReference type="InterPro" id="IPR000727">
    <property type="entry name" value="T_SNARE_dom"/>
</dbReference>
<evidence type="ECO:0000256" key="3">
    <source>
        <dbReference type="SAM" id="MobiDB-lite"/>
    </source>
</evidence>
<dbReference type="GO" id="GO:0012505">
    <property type="term" value="C:endomembrane system"/>
    <property type="evidence" value="ECO:0007669"/>
    <property type="project" value="TreeGrafter"/>
</dbReference>
<dbReference type="PANTHER" id="PTHR19957">
    <property type="entry name" value="SYNTAXIN"/>
    <property type="match status" value="1"/>
</dbReference>
<evidence type="ECO:0000256" key="4">
    <source>
        <dbReference type="SAM" id="Phobius"/>
    </source>
</evidence>
<dbReference type="GO" id="GO:0006906">
    <property type="term" value="P:vesicle fusion"/>
    <property type="evidence" value="ECO:0007669"/>
    <property type="project" value="TreeGrafter"/>
</dbReference>
<dbReference type="GO" id="GO:0000149">
    <property type="term" value="F:SNARE binding"/>
    <property type="evidence" value="ECO:0007669"/>
    <property type="project" value="TreeGrafter"/>
</dbReference>
<protein>
    <submittedName>
        <fullName evidence="6">SPOSA6832_01881-mRNA-1:cds</fullName>
    </submittedName>
</protein>
<dbReference type="GO" id="GO:0006896">
    <property type="term" value="P:Golgi to vacuole transport"/>
    <property type="evidence" value="ECO:0007669"/>
    <property type="project" value="TreeGrafter"/>
</dbReference>
<feature type="compositionally biased region" description="Basic and acidic residues" evidence="3">
    <location>
        <begin position="1"/>
        <end position="11"/>
    </location>
</feature>